<keyword evidence="2 7" id="KW-1133">Transmembrane helix</keyword>
<evidence type="ECO:0000256" key="7">
    <source>
        <dbReference type="SAM" id="Phobius"/>
    </source>
</evidence>
<evidence type="ECO:0000259" key="9">
    <source>
        <dbReference type="PROSITE" id="PS50885"/>
    </source>
</evidence>
<dbReference type="Pfam" id="PF00015">
    <property type="entry name" value="MCPsignal"/>
    <property type="match status" value="1"/>
</dbReference>
<dbReference type="Proteomes" id="UP001201161">
    <property type="component" value="Unassembled WGS sequence"/>
</dbReference>
<comment type="caution">
    <text evidence="10">The sequence shown here is derived from an EMBL/GenBank/DDBJ whole genome shotgun (WGS) entry which is preliminary data.</text>
</comment>
<gene>
    <name evidence="10" type="ORF">L2K70_09790</name>
</gene>
<dbReference type="Gene3D" id="1.10.287.950">
    <property type="entry name" value="Methyl-accepting chemotaxis protein"/>
    <property type="match status" value="1"/>
</dbReference>
<protein>
    <submittedName>
        <fullName evidence="10">Methyl-accepting chemotaxis protein</fullName>
    </submittedName>
</protein>
<evidence type="ECO:0000256" key="2">
    <source>
        <dbReference type="ARBA" id="ARBA00022989"/>
    </source>
</evidence>
<evidence type="ECO:0000256" key="5">
    <source>
        <dbReference type="PROSITE-ProRule" id="PRU00284"/>
    </source>
</evidence>
<keyword evidence="11" id="KW-1185">Reference proteome</keyword>
<feature type="region of interest" description="Disordered" evidence="6">
    <location>
        <begin position="1"/>
        <end position="38"/>
    </location>
</feature>
<reference evidence="10 11" key="1">
    <citation type="submission" date="2022-01" db="EMBL/GenBank/DDBJ databases">
        <title>Nocardioides sp. nov., an actinomycete isolated from mining soil.</title>
        <authorList>
            <person name="Liu L."/>
        </authorList>
    </citation>
    <scope>NUCLEOTIDE SEQUENCE [LARGE SCALE GENOMIC DNA]</scope>
    <source>
        <strain evidence="10 11">KLBMP 9356</strain>
    </source>
</reference>
<feature type="compositionally biased region" description="Polar residues" evidence="6">
    <location>
        <begin position="1"/>
        <end position="19"/>
    </location>
</feature>
<dbReference type="SUPFAM" id="SSF58104">
    <property type="entry name" value="Methyl-accepting chemotaxis protein (MCP) signaling domain"/>
    <property type="match status" value="1"/>
</dbReference>
<feature type="domain" description="HAMP" evidence="9">
    <location>
        <begin position="257"/>
        <end position="309"/>
    </location>
</feature>
<dbReference type="EMBL" id="JAKJHZ010000006">
    <property type="protein sequence ID" value="MCF6377897.1"/>
    <property type="molecule type" value="Genomic_DNA"/>
</dbReference>
<dbReference type="InterPro" id="IPR003660">
    <property type="entry name" value="HAMP_dom"/>
</dbReference>
<dbReference type="RefSeq" id="WP_236401652.1">
    <property type="nucleotide sequence ID" value="NZ_JAKJHZ010000006.1"/>
</dbReference>
<accession>A0ABS9H9J6</accession>
<feature type="domain" description="Methyl-accepting transducer" evidence="8">
    <location>
        <begin position="314"/>
        <end position="557"/>
    </location>
</feature>
<keyword evidence="3 5" id="KW-0807">Transducer</keyword>
<dbReference type="PANTHER" id="PTHR32089:SF112">
    <property type="entry name" value="LYSOZYME-LIKE PROTEIN-RELATED"/>
    <property type="match status" value="1"/>
</dbReference>
<evidence type="ECO:0000256" key="1">
    <source>
        <dbReference type="ARBA" id="ARBA00022692"/>
    </source>
</evidence>
<dbReference type="PANTHER" id="PTHR32089">
    <property type="entry name" value="METHYL-ACCEPTING CHEMOTAXIS PROTEIN MCPB"/>
    <property type="match status" value="1"/>
</dbReference>
<name>A0ABS9H9J6_9ACTN</name>
<evidence type="ECO:0000313" key="10">
    <source>
        <dbReference type="EMBL" id="MCF6377897.1"/>
    </source>
</evidence>
<feature type="transmembrane region" description="Helical" evidence="7">
    <location>
        <begin position="236"/>
        <end position="259"/>
    </location>
</feature>
<evidence type="ECO:0000259" key="8">
    <source>
        <dbReference type="PROSITE" id="PS50111"/>
    </source>
</evidence>
<keyword evidence="7" id="KW-0472">Membrane</keyword>
<evidence type="ECO:0000256" key="3">
    <source>
        <dbReference type="ARBA" id="ARBA00023224"/>
    </source>
</evidence>
<dbReference type="Pfam" id="PF12729">
    <property type="entry name" value="4HB_MCP_1"/>
    <property type="match status" value="1"/>
</dbReference>
<comment type="similarity">
    <text evidence="4">Belongs to the methyl-accepting chemotaxis (MCP) protein family.</text>
</comment>
<dbReference type="SMART" id="SM00304">
    <property type="entry name" value="HAMP"/>
    <property type="match status" value="1"/>
</dbReference>
<feature type="transmembrane region" description="Helical" evidence="7">
    <location>
        <begin position="58"/>
        <end position="81"/>
    </location>
</feature>
<evidence type="ECO:0000313" key="11">
    <source>
        <dbReference type="Proteomes" id="UP001201161"/>
    </source>
</evidence>
<sequence>MALLTTPTRPSDVPTTPRSGASRVNGLQTSAQHGRQAVPRPARGLVGRFKNLRTAHKLLAGFSVVAVLMIVVGVTGLVRLAESADRIDVMYEDNLKAIAYLVDVQRDLVVVSDTVHEAALSGEPVTDQLRSDVADLDAALDASWAKYVDTDPKGMEAATTAFTDAIDDYRSIRDDQLLPQVGTAPADEVIATMQDRLGQPENTALEALADIATGETAAADASMEDSRAAYRSDRTFTIFMLLTATGLAMAIALGIGQLVSRPLQRTVDLLEEVAAGRLDHRLEVESADEVGRMSAALNATIAKLGAMLQQMDHNAQSLAAASEELSAVSGQMSGTAADSSAQAEIVSAAAEEVSRNVQTVATGTEEMSASIREISASASNAASVAAQAVAVAESTNATVAKLGESSSEVGNVVKVINAIAEQTNLLALNATIEAARAGEAGKGFAVVASEVKELAQETGKATEDINQRIQAIQGDTDAVVDAIGDIADIIGRINDTQAIIASAVEEQTATTNEMSRNISEASIGSTDIAANITGVARTASDTMSAAGSTSEAADELAKMAAEMRSLVGQFTY</sequence>
<dbReference type="PRINTS" id="PR00260">
    <property type="entry name" value="CHEMTRNSDUCR"/>
</dbReference>
<organism evidence="10 11">
    <name type="scientific">Nocardioides potassii</name>
    <dbReference type="NCBI Taxonomy" id="2911371"/>
    <lineage>
        <taxon>Bacteria</taxon>
        <taxon>Bacillati</taxon>
        <taxon>Actinomycetota</taxon>
        <taxon>Actinomycetes</taxon>
        <taxon>Propionibacteriales</taxon>
        <taxon>Nocardioidaceae</taxon>
        <taxon>Nocardioides</taxon>
    </lineage>
</organism>
<dbReference type="CDD" id="cd06225">
    <property type="entry name" value="HAMP"/>
    <property type="match status" value="1"/>
</dbReference>
<proteinExistence type="inferred from homology"/>
<dbReference type="InterPro" id="IPR004089">
    <property type="entry name" value="MCPsignal_dom"/>
</dbReference>
<dbReference type="Pfam" id="PF00672">
    <property type="entry name" value="HAMP"/>
    <property type="match status" value="1"/>
</dbReference>
<dbReference type="InterPro" id="IPR004090">
    <property type="entry name" value="Chemotax_Me-accpt_rcpt"/>
</dbReference>
<evidence type="ECO:0000256" key="4">
    <source>
        <dbReference type="ARBA" id="ARBA00029447"/>
    </source>
</evidence>
<dbReference type="InterPro" id="IPR024478">
    <property type="entry name" value="HlyB_4HB_MCP"/>
</dbReference>
<evidence type="ECO:0000256" key="6">
    <source>
        <dbReference type="SAM" id="MobiDB-lite"/>
    </source>
</evidence>
<dbReference type="PROSITE" id="PS50885">
    <property type="entry name" value="HAMP"/>
    <property type="match status" value="1"/>
</dbReference>
<keyword evidence="1 7" id="KW-0812">Transmembrane</keyword>
<dbReference type="SMART" id="SM00283">
    <property type="entry name" value="MA"/>
    <property type="match status" value="1"/>
</dbReference>
<dbReference type="PROSITE" id="PS50111">
    <property type="entry name" value="CHEMOTAXIS_TRANSDUC_2"/>
    <property type="match status" value="1"/>
</dbReference>